<name>A0A7W4P606_9PROT</name>
<dbReference type="InterPro" id="IPR000073">
    <property type="entry name" value="AB_hydrolase_1"/>
</dbReference>
<comment type="caution">
    <text evidence="2">The sequence shown here is derived from an EMBL/GenBank/DDBJ whole genome shotgun (WGS) entry which is preliminary data.</text>
</comment>
<dbReference type="EMBL" id="JABEQL010000005">
    <property type="protein sequence ID" value="MBB2178647.1"/>
    <property type="molecule type" value="Genomic_DNA"/>
</dbReference>
<dbReference type="PANTHER" id="PTHR43798">
    <property type="entry name" value="MONOACYLGLYCEROL LIPASE"/>
    <property type="match status" value="1"/>
</dbReference>
<dbReference type="SUPFAM" id="SSF53474">
    <property type="entry name" value="alpha/beta-Hydrolases"/>
    <property type="match status" value="1"/>
</dbReference>
<dbReference type="InterPro" id="IPR050266">
    <property type="entry name" value="AB_hydrolase_sf"/>
</dbReference>
<dbReference type="GO" id="GO:0047372">
    <property type="term" value="F:monoacylglycerol lipase activity"/>
    <property type="evidence" value="ECO:0007669"/>
    <property type="project" value="TreeGrafter"/>
</dbReference>
<dbReference type="Pfam" id="PF00561">
    <property type="entry name" value="Abhydrolase_1"/>
    <property type="match status" value="1"/>
</dbReference>
<protein>
    <submittedName>
        <fullName evidence="2">Alpha/beta hydrolase</fullName>
    </submittedName>
</protein>
<sequence>MSLETARTEHLDIGDVRFAFRRLGATAGTPLLLLQHFTGTMDSWDPEVVNCIAESRPVIAFNNLGIGSSTGRTPDTVEQMAADARSFIQGLDLPTVDLLGFSLGSMLAQVLAAQHPDLIRKIIIAGAAPRGGEEHLVEVVGEAFAVAGPDVRLPLFFTPTEESQRAGRAFVARAMARKENRDPDGGDDISEPQAKAIIGWCASKEEDQATLRAIAQPALVVHGSDDTMFPSINAYNMFKAMRNAQLLLYPDAGHGALFQYPERFVTHCRTFLDE</sequence>
<keyword evidence="2" id="KW-0378">Hydrolase</keyword>
<dbReference type="InterPro" id="IPR029058">
    <property type="entry name" value="AB_hydrolase_fold"/>
</dbReference>
<dbReference type="Gene3D" id="3.40.50.1820">
    <property type="entry name" value="alpha/beta hydrolase"/>
    <property type="match status" value="1"/>
</dbReference>
<evidence type="ECO:0000313" key="2">
    <source>
        <dbReference type="EMBL" id="MBB2178647.1"/>
    </source>
</evidence>
<reference evidence="2 3" key="1">
    <citation type="submission" date="2020-04" db="EMBL/GenBank/DDBJ databases">
        <title>Description of novel Gluconacetobacter.</title>
        <authorList>
            <person name="Sombolestani A."/>
        </authorList>
    </citation>
    <scope>NUCLEOTIDE SEQUENCE [LARGE SCALE GENOMIC DNA]</scope>
    <source>
        <strain evidence="2 3">LMG 27725</strain>
    </source>
</reference>
<proteinExistence type="predicted"/>
<dbReference type="AlphaFoldDB" id="A0A7W4P606"/>
<organism evidence="2 3">
    <name type="scientific">Gluconacetobacter tumulicola</name>
    <dbReference type="NCBI Taxonomy" id="1017177"/>
    <lineage>
        <taxon>Bacteria</taxon>
        <taxon>Pseudomonadati</taxon>
        <taxon>Pseudomonadota</taxon>
        <taxon>Alphaproteobacteria</taxon>
        <taxon>Acetobacterales</taxon>
        <taxon>Acetobacteraceae</taxon>
        <taxon>Gluconacetobacter</taxon>
    </lineage>
</organism>
<dbReference type="GO" id="GO:0046464">
    <property type="term" value="P:acylglycerol catabolic process"/>
    <property type="evidence" value="ECO:0007669"/>
    <property type="project" value="TreeGrafter"/>
</dbReference>
<dbReference type="PANTHER" id="PTHR43798:SF5">
    <property type="entry name" value="MONOACYLGLYCEROL LIPASE ABHD6"/>
    <property type="match status" value="1"/>
</dbReference>
<accession>A0A7W4P606</accession>
<evidence type="ECO:0000313" key="3">
    <source>
        <dbReference type="Proteomes" id="UP000525623"/>
    </source>
</evidence>
<dbReference type="GO" id="GO:0016020">
    <property type="term" value="C:membrane"/>
    <property type="evidence" value="ECO:0007669"/>
    <property type="project" value="TreeGrafter"/>
</dbReference>
<gene>
    <name evidence="2" type="ORF">HLH29_05560</name>
</gene>
<dbReference type="RefSeq" id="WP_182964960.1">
    <property type="nucleotide sequence ID" value="NZ_BAABGC010000009.1"/>
</dbReference>
<feature type="domain" description="AB hydrolase-1" evidence="1">
    <location>
        <begin position="30"/>
        <end position="259"/>
    </location>
</feature>
<dbReference type="Proteomes" id="UP000525623">
    <property type="component" value="Unassembled WGS sequence"/>
</dbReference>
<dbReference type="PRINTS" id="PR00111">
    <property type="entry name" value="ABHYDROLASE"/>
</dbReference>
<evidence type="ECO:0000259" key="1">
    <source>
        <dbReference type="Pfam" id="PF00561"/>
    </source>
</evidence>
<keyword evidence="3" id="KW-1185">Reference proteome</keyword>